<dbReference type="PANTHER" id="PTHR43767:SF1">
    <property type="entry name" value="NONRIBOSOMAL PEPTIDE SYNTHASE PES1 (EUROFUNG)-RELATED"/>
    <property type="match status" value="1"/>
</dbReference>
<evidence type="ECO:0000313" key="5">
    <source>
        <dbReference type="EMBL" id="MCE7507792.1"/>
    </source>
</evidence>
<dbReference type="InterPro" id="IPR045851">
    <property type="entry name" value="AMP-bd_C_sf"/>
</dbReference>
<feature type="domain" description="AMP-dependent synthetase/ligase" evidence="3">
    <location>
        <begin position="9"/>
        <end position="373"/>
    </location>
</feature>
<dbReference type="SUPFAM" id="SSF56801">
    <property type="entry name" value="Acetyl-CoA synthetase-like"/>
    <property type="match status" value="1"/>
</dbReference>
<dbReference type="InterPro" id="IPR042099">
    <property type="entry name" value="ANL_N_sf"/>
</dbReference>
<evidence type="ECO:0000256" key="2">
    <source>
        <dbReference type="ARBA" id="ARBA00022598"/>
    </source>
</evidence>
<dbReference type="Gene3D" id="3.30.300.30">
    <property type="match status" value="1"/>
</dbReference>
<dbReference type="InterPro" id="IPR050237">
    <property type="entry name" value="ATP-dep_AMP-bd_enzyme"/>
</dbReference>
<proteinExistence type="inferred from homology"/>
<dbReference type="Pfam" id="PF00501">
    <property type="entry name" value="AMP-binding"/>
    <property type="match status" value="1"/>
</dbReference>
<dbReference type="EMBL" id="JAJVKT010000004">
    <property type="protein sequence ID" value="MCE7507792.1"/>
    <property type="molecule type" value="Genomic_DNA"/>
</dbReference>
<dbReference type="AlphaFoldDB" id="A0A9Q3W4S4"/>
<comment type="similarity">
    <text evidence="1">Belongs to the ATP-dependent AMP-binding enzyme family.</text>
</comment>
<dbReference type="InterPro" id="IPR020845">
    <property type="entry name" value="AMP-binding_CS"/>
</dbReference>
<dbReference type="InterPro" id="IPR000873">
    <property type="entry name" value="AMP-dep_synth/lig_dom"/>
</dbReference>
<dbReference type="FunFam" id="3.30.300.30:FF:000008">
    <property type="entry name" value="2,3-dihydroxybenzoate-AMP ligase"/>
    <property type="match status" value="1"/>
</dbReference>
<dbReference type="Gene3D" id="3.40.50.12780">
    <property type="entry name" value="N-terminal domain of ligase-like"/>
    <property type="match status" value="1"/>
</dbReference>
<dbReference type="CDD" id="cd17631">
    <property type="entry name" value="FACL_FadD13-like"/>
    <property type="match status" value="1"/>
</dbReference>
<keyword evidence="2 5" id="KW-0436">Ligase</keyword>
<dbReference type="Proteomes" id="UP001107961">
    <property type="component" value="Unassembled WGS sequence"/>
</dbReference>
<dbReference type="PANTHER" id="PTHR43767">
    <property type="entry name" value="LONG-CHAIN-FATTY-ACID--COA LIGASE"/>
    <property type="match status" value="1"/>
</dbReference>
<evidence type="ECO:0000259" key="3">
    <source>
        <dbReference type="Pfam" id="PF00501"/>
    </source>
</evidence>
<dbReference type="Pfam" id="PF13193">
    <property type="entry name" value="AMP-binding_C"/>
    <property type="match status" value="1"/>
</dbReference>
<dbReference type="NCBIfam" id="NF004837">
    <property type="entry name" value="PRK06187.1"/>
    <property type="match status" value="1"/>
</dbReference>
<accession>A0A9Q3W4S4</accession>
<dbReference type="InterPro" id="IPR025110">
    <property type="entry name" value="AMP-bd_C"/>
</dbReference>
<sequence length="517" mass="57158">MYLTQSLHKALQQCPERTATVCDGRRHSYAEWVPRVARVAGALQGLGVAPGDRVGILALGSDRYLETIYGCWWRGAVINPVNIRWSPREIAYSLDDCGTRVLLVDRNFVHMVPRLGELSEALEEVIYLDDDAPADLTGYESWIADAPELDDQIASHQQLAAILYTGGTTGAPKGVMLSHRNLYSGTLGQMAAVQRSRHPVALYSSPLFHVAGMASVVQIAVRQGTHVILPGFDPAVVLDTIEREGVEETFLVPTMLRMLLDHPDFSRHDLSALKYLRYGASPMDEALLLRAMEVLPGAEFSQSYGMTELSPVISILSGWHHTAEGRRAGKLKSAGYPLPNAEVRIVDENDNDVPPGQVGEIIARGPMVMEGYWNKPEQTAEALRNGWMHTGDGGYMDEDGFIYVVDRIKDMIVTGGENVYSAEVENALLKMPEVAQCAVIGVPDERWGERVHAVVVTAPGQQLDEQRIDAHCRDLIAGYKCPKSIEFRDALPMSGAGKILKYELRKPFWEGRQRRVS</sequence>
<name>A0A9Q3W4S4_9GAMM</name>
<evidence type="ECO:0000256" key="1">
    <source>
        <dbReference type="ARBA" id="ARBA00006432"/>
    </source>
</evidence>
<protein>
    <submittedName>
        <fullName evidence="5">Long-chain fatty acid--CoA ligase</fullName>
    </submittedName>
</protein>
<evidence type="ECO:0000259" key="4">
    <source>
        <dbReference type="Pfam" id="PF13193"/>
    </source>
</evidence>
<feature type="domain" description="AMP-binding enzyme C-terminal" evidence="4">
    <location>
        <begin position="423"/>
        <end position="498"/>
    </location>
</feature>
<organism evidence="5 6">
    <name type="scientific">Alloalcanivorax xenomutans</name>
    <dbReference type="NCBI Taxonomy" id="1094342"/>
    <lineage>
        <taxon>Bacteria</taxon>
        <taxon>Pseudomonadati</taxon>
        <taxon>Pseudomonadota</taxon>
        <taxon>Gammaproteobacteria</taxon>
        <taxon>Oceanospirillales</taxon>
        <taxon>Alcanivoracaceae</taxon>
        <taxon>Alloalcanivorax</taxon>
    </lineage>
</organism>
<dbReference type="GO" id="GO:0016878">
    <property type="term" value="F:acid-thiol ligase activity"/>
    <property type="evidence" value="ECO:0007669"/>
    <property type="project" value="UniProtKB-ARBA"/>
</dbReference>
<gene>
    <name evidence="5" type="ORF">LZG35_04030</name>
</gene>
<comment type="caution">
    <text evidence="5">The sequence shown here is derived from an EMBL/GenBank/DDBJ whole genome shotgun (WGS) entry which is preliminary data.</text>
</comment>
<dbReference type="RefSeq" id="WP_080531229.1">
    <property type="nucleotide sequence ID" value="NZ_CBDDTQ010000005.1"/>
</dbReference>
<evidence type="ECO:0000313" key="6">
    <source>
        <dbReference type="Proteomes" id="UP001107961"/>
    </source>
</evidence>
<reference evidence="5" key="1">
    <citation type="submission" date="2022-01" db="EMBL/GenBank/DDBJ databases">
        <authorList>
            <person name="Karlyshev A.V."/>
            <person name="Jaspars M."/>
        </authorList>
    </citation>
    <scope>NUCLEOTIDE SEQUENCE</scope>
    <source>
        <strain evidence="5">AGSA3-2</strain>
    </source>
</reference>
<dbReference type="KEGG" id="axe:P40_14080"/>
<keyword evidence="6" id="KW-1185">Reference proteome</keyword>
<dbReference type="PROSITE" id="PS00455">
    <property type="entry name" value="AMP_BINDING"/>
    <property type="match status" value="1"/>
</dbReference>